<dbReference type="Pfam" id="PF00179">
    <property type="entry name" value="UQ_con"/>
    <property type="match status" value="1"/>
</dbReference>
<feature type="domain" description="UBC core" evidence="2">
    <location>
        <begin position="3"/>
        <end position="154"/>
    </location>
</feature>
<evidence type="ECO:0000256" key="1">
    <source>
        <dbReference type="SAM" id="MobiDB-lite"/>
    </source>
</evidence>
<gene>
    <name evidence="3" type="ORF">TeGR_g13853</name>
</gene>
<dbReference type="InterPro" id="IPR006083">
    <property type="entry name" value="PRK/URK"/>
</dbReference>
<feature type="compositionally biased region" description="Low complexity" evidence="1">
    <location>
        <begin position="210"/>
        <end position="225"/>
    </location>
</feature>
<evidence type="ECO:0000313" key="3">
    <source>
        <dbReference type="EMBL" id="GMI35659.1"/>
    </source>
</evidence>
<proteinExistence type="predicted"/>
<feature type="region of interest" description="Disordered" evidence="1">
    <location>
        <begin position="171"/>
        <end position="254"/>
    </location>
</feature>
<sequence>MSIAIRRIKKEYLSLKSAPLSEGIVARPLETNLLHCHFLLFGELFHGTDYEGGVYHGVLQFPKEYPLKPPSVIMRTASGRFEVNKKICMSMSDFHPELWNPMWTIKTILVGLASFMNGDESTTGGITGGKDEADPTERRRLARASLAGLREGDKLAGEIFGDVLGALEEERAGGGWPPVRVVSTPPATAEAEAEKPAATPPAATPPAATPPAAEAISPEEAAARAAKNKKKREAAKRKKAAQNAAAPPEPPRRAGWEAGLAEEIVGAAAERDGPYVLAVAGVPGAGKSTQCALLAGEIRERLVGAGSDVLVLPMDGYHRPLAELDATKNEVYERGAEHTFDKAVFKRDLLGLRGGGEARIEFPGFDHAKGDPEPGVHVYERAKHKVVIVEGLYLLREDWGLLEGVFDKKVFLDADVDRCIEALKVRNRCIPGYTPEEIDARCEAVDRKNAEAVVETKINADVVLAGVN</sequence>
<feature type="compositionally biased region" description="Pro residues" evidence="1">
    <location>
        <begin position="198"/>
        <end position="209"/>
    </location>
</feature>
<dbReference type="InterPro" id="IPR027417">
    <property type="entry name" value="P-loop_NTPase"/>
</dbReference>
<dbReference type="Gene3D" id="3.10.110.10">
    <property type="entry name" value="Ubiquitin Conjugating Enzyme"/>
    <property type="match status" value="1"/>
</dbReference>
<dbReference type="CDD" id="cd23799">
    <property type="entry name" value="UBCc_UBE2J"/>
    <property type="match status" value="1"/>
</dbReference>
<reference evidence="3 4" key="1">
    <citation type="journal article" date="2023" name="Commun. Biol.">
        <title>Genome analysis of Parmales, the sister group of diatoms, reveals the evolutionary specialization of diatoms from phago-mixotrophs to photoautotrophs.</title>
        <authorList>
            <person name="Ban H."/>
            <person name="Sato S."/>
            <person name="Yoshikawa S."/>
            <person name="Yamada K."/>
            <person name="Nakamura Y."/>
            <person name="Ichinomiya M."/>
            <person name="Sato N."/>
            <person name="Blanc-Mathieu R."/>
            <person name="Endo H."/>
            <person name="Kuwata A."/>
            <person name="Ogata H."/>
        </authorList>
    </citation>
    <scope>NUCLEOTIDE SEQUENCE [LARGE SCALE GENOMIC DNA]</scope>
</reference>
<name>A0ABQ6MXK8_9STRA</name>
<evidence type="ECO:0000313" key="4">
    <source>
        <dbReference type="Proteomes" id="UP001165060"/>
    </source>
</evidence>
<dbReference type="PROSITE" id="PS50127">
    <property type="entry name" value="UBC_2"/>
    <property type="match status" value="1"/>
</dbReference>
<evidence type="ECO:0000259" key="2">
    <source>
        <dbReference type="PROSITE" id="PS50127"/>
    </source>
</evidence>
<dbReference type="SUPFAM" id="SSF54495">
    <property type="entry name" value="UBC-like"/>
    <property type="match status" value="1"/>
</dbReference>
<dbReference type="Gene3D" id="3.40.50.300">
    <property type="entry name" value="P-loop containing nucleotide triphosphate hydrolases"/>
    <property type="match status" value="1"/>
</dbReference>
<dbReference type="InterPro" id="IPR050113">
    <property type="entry name" value="Ub_conjugating_enzyme"/>
</dbReference>
<dbReference type="EMBL" id="BRYB01001884">
    <property type="protein sequence ID" value="GMI35659.1"/>
    <property type="molecule type" value="Genomic_DNA"/>
</dbReference>
<feature type="compositionally biased region" description="Basic residues" evidence="1">
    <location>
        <begin position="226"/>
        <end position="240"/>
    </location>
</feature>
<dbReference type="PANTHER" id="PTHR24067">
    <property type="entry name" value="UBIQUITIN-CONJUGATING ENZYME E2"/>
    <property type="match status" value="1"/>
</dbReference>
<feature type="compositionally biased region" description="Low complexity" evidence="1">
    <location>
        <begin position="184"/>
        <end position="197"/>
    </location>
</feature>
<keyword evidence="4" id="KW-1185">Reference proteome</keyword>
<accession>A0ABQ6MXK8</accession>
<dbReference type="SMART" id="SM00212">
    <property type="entry name" value="UBCc"/>
    <property type="match status" value="1"/>
</dbReference>
<organism evidence="3 4">
    <name type="scientific">Tetraparma gracilis</name>
    <dbReference type="NCBI Taxonomy" id="2962635"/>
    <lineage>
        <taxon>Eukaryota</taxon>
        <taxon>Sar</taxon>
        <taxon>Stramenopiles</taxon>
        <taxon>Ochrophyta</taxon>
        <taxon>Bolidophyceae</taxon>
        <taxon>Parmales</taxon>
        <taxon>Triparmaceae</taxon>
        <taxon>Tetraparma</taxon>
    </lineage>
</organism>
<protein>
    <recommendedName>
        <fullName evidence="2">UBC core domain-containing protein</fullName>
    </recommendedName>
</protein>
<dbReference type="InterPro" id="IPR000608">
    <property type="entry name" value="UBC"/>
</dbReference>
<dbReference type="Pfam" id="PF00485">
    <property type="entry name" value="PRK"/>
    <property type="match status" value="1"/>
</dbReference>
<dbReference type="SUPFAM" id="SSF52540">
    <property type="entry name" value="P-loop containing nucleoside triphosphate hydrolases"/>
    <property type="match status" value="1"/>
</dbReference>
<dbReference type="Proteomes" id="UP001165060">
    <property type="component" value="Unassembled WGS sequence"/>
</dbReference>
<dbReference type="InterPro" id="IPR016135">
    <property type="entry name" value="UBQ-conjugating_enzyme/RWD"/>
</dbReference>
<comment type="caution">
    <text evidence="3">The sequence shown here is derived from an EMBL/GenBank/DDBJ whole genome shotgun (WGS) entry which is preliminary data.</text>
</comment>